<dbReference type="OrthoDB" id="446368at2759"/>
<name>A0A166T7E0_9AGAM</name>
<keyword evidence="4" id="KW-1185">Reference proteome</keyword>
<dbReference type="Proteomes" id="UP000076532">
    <property type="component" value="Unassembled WGS sequence"/>
</dbReference>
<feature type="transmembrane region" description="Helical" evidence="2">
    <location>
        <begin position="6"/>
        <end position="29"/>
    </location>
</feature>
<keyword evidence="2" id="KW-1133">Transmembrane helix</keyword>
<evidence type="ECO:0000256" key="1">
    <source>
        <dbReference type="SAM" id="MobiDB-lite"/>
    </source>
</evidence>
<dbReference type="STRING" id="436010.A0A166T7E0"/>
<proteinExistence type="predicted"/>
<keyword evidence="2" id="KW-0472">Membrane</keyword>
<protein>
    <submittedName>
        <fullName evidence="3">Uncharacterized protein</fullName>
    </submittedName>
</protein>
<gene>
    <name evidence="3" type="ORF">FIBSPDRAFT_946011</name>
</gene>
<sequence>MYERLGTQWAACVIAFLAVLCVPIPFIFYKSDSRIRGWSKHAPPDLHDLQKRRKADLEADLEADAKRKPLAQDITEASKGEDDGTTKDGKSG</sequence>
<reference evidence="3 4" key="1">
    <citation type="journal article" date="2016" name="Mol. Biol. Evol.">
        <title>Comparative Genomics of Early-Diverging Mushroom-Forming Fungi Provides Insights into the Origins of Lignocellulose Decay Capabilities.</title>
        <authorList>
            <person name="Nagy L.G."/>
            <person name="Riley R."/>
            <person name="Tritt A."/>
            <person name="Adam C."/>
            <person name="Daum C."/>
            <person name="Floudas D."/>
            <person name="Sun H."/>
            <person name="Yadav J.S."/>
            <person name="Pangilinan J."/>
            <person name="Larsson K.H."/>
            <person name="Matsuura K."/>
            <person name="Barry K."/>
            <person name="Labutti K."/>
            <person name="Kuo R."/>
            <person name="Ohm R.A."/>
            <person name="Bhattacharya S.S."/>
            <person name="Shirouzu T."/>
            <person name="Yoshinaga Y."/>
            <person name="Martin F.M."/>
            <person name="Grigoriev I.V."/>
            <person name="Hibbett D.S."/>
        </authorList>
    </citation>
    <scope>NUCLEOTIDE SEQUENCE [LARGE SCALE GENOMIC DNA]</scope>
    <source>
        <strain evidence="3 4">CBS 109695</strain>
    </source>
</reference>
<feature type="compositionally biased region" description="Basic and acidic residues" evidence="1">
    <location>
        <begin position="76"/>
        <end position="92"/>
    </location>
</feature>
<dbReference type="AlphaFoldDB" id="A0A166T7E0"/>
<dbReference type="EMBL" id="KV417494">
    <property type="protein sequence ID" value="KZP30276.1"/>
    <property type="molecule type" value="Genomic_DNA"/>
</dbReference>
<keyword evidence="2" id="KW-0812">Transmembrane</keyword>
<accession>A0A166T7E0</accession>
<feature type="region of interest" description="Disordered" evidence="1">
    <location>
        <begin position="62"/>
        <end position="92"/>
    </location>
</feature>
<evidence type="ECO:0000313" key="3">
    <source>
        <dbReference type="EMBL" id="KZP30276.1"/>
    </source>
</evidence>
<organism evidence="3 4">
    <name type="scientific">Athelia psychrophila</name>
    <dbReference type="NCBI Taxonomy" id="1759441"/>
    <lineage>
        <taxon>Eukaryota</taxon>
        <taxon>Fungi</taxon>
        <taxon>Dikarya</taxon>
        <taxon>Basidiomycota</taxon>
        <taxon>Agaricomycotina</taxon>
        <taxon>Agaricomycetes</taxon>
        <taxon>Agaricomycetidae</taxon>
        <taxon>Atheliales</taxon>
        <taxon>Atheliaceae</taxon>
        <taxon>Athelia</taxon>
    </lineage>
</organism>
<evidence type="ECO:0000256" key="2">
    <source>
        <dbReference type="SAM" id="Phobius"/>
    </source>
</evidence>
<evidence type="ECO:0000313" key="4">
    <source>
        <dbReference type="Proteomes" id="UP000076532"/>
    </source>
</evidence>